<dbReference type="Pfam" id="PF22939">
    <property type="entry name" value="WHD_GPIID"/>
    <property type="match status" value="1"/>
</dbReference>
<evidence type="ECO:0000313" key="7">
    <source>
        <dbReference type="EMBL" id="TQB73932.1"/>
    </source>
</evidence>
<reference evidence="7 8" key="1">
    <citation type="submission" date="2019-06" db="EMBL/GenBank/DDBJ databases">
        <title>Wine fermentation using esterase from Monascus purpureus.</title>
        <authorList>
            <person name="Geng C."/>
            <person name="Zhang Y."/>
        </authorList>
    </citation>
    <scope>NUCLEOTIDE SEQUENCE [LARGE SCALE GENOMIC DNA]</scope>
    <source>
        <strain evidence="7">HQ1</strain>
    </source>
</reference>
<feature type="compositionally biased region" description="Pro residues" evidence="3">
    <location>
        <begin position="86"/>
        <end position="98"/>
    </location>
</feature>
<dbReference type="PANTHER" id="PTHR10039">
    <property type="entry name" value="AMELOGENIN"/>
    <property type="match status" value="1"/>
</dbReference>
<evidence type="ECO:0008006" key="9">
    <source>
        <dbReference type="Google" id="ProtNLM"/>
    </source>
</evidence>
<dbReference type="InterPro" id="IPR036322">
    <property type="entry name" value="WD40_repeat_dom_sf"/>
</dbReference>
<dbReference type="Proteomes" id="UP000319663">
    <property type="component" value="Unassembled WGS sequence"/>
</dbReference>
<dbReference type="InterPro" id="IPR056884">
    <property type="entry name" value="NPHP3-like_N"/>
</dbReference>
<dbReference type="SUPFAM" id="SSF50978">
    <property type="entry name" value="WD40 repeat-like"/>
    <property type="match status" value="1"/>
</dbReference>
<dbReference type="PANTHER" id="PTHR10039:SF16">
    <property type="entry name" value="GPI INOSITOL-DEACYLASE"/>
    <property type="match status" value="1"/>
</dbReference>
<protein>
    <recommendedName>
        <fullName evidence="9">DUF676 domain-containing protein</fullName>
    </recommendedName>
</protein>
<name>A0A507QYY1_MONPU</name>
<evidence type="ECO:0000256" key="2">
    <source>
        <dbReference type="PROSITE-ProRule" id="PRU00221"/>
    </source>
</evidence>
<keyword evidence="2" id="KW-0853">WD repeat</keyword>
<dbReference type="SMART" id="SM00320">
    <property type="entry name" value="WD40"/>
    <property type="match status" value="6"/>
</dbReference>
<evidence type="ECO:0000313" key="8">
    <source>
        <dbReference type="Proteomes" id="UP000319663"/>
    </source>
</evidence>
<keyword evidence="8" id="KW-1185">Reference proteome</keyword>
<dbReference type="InterPro" id="IPR000073">
    <property type="entry name" value="AB_hydrolase_1"/>
</dbReference>
<keyword evidence="1" id="KW-0677">Repeat</keyword>
<feature type="compositionally biased region" description="Low complexity" evidence="3">
    <location>
        <begin position="111"/>
        <end position="123"/>
    </location>
</feature>
<feature type="domain" description="AB hydrolase-1" evidence="4">
    <location>
        <begin position="140"/>
        <end position="301"/>
    </location>
</feature>
<dbReference type="SUPFAM" id="SSF53474">
    <property type="entry name" value="alpha/beta-Hydrolases"/>
    <property type="match status" value="1"/>
</dbReference>
<dbReference type="Pfam" id="PF24883">
    <property type="entry name" value="NPHP3_N"/>
    <property type="match status" value="1"/>
</dbReference>
<dbReference type="InterPro" id="IPR015943">
    <property type="entry name" value="WD40/YVTN_repeat-like_dom_sf"/>
</dbReference>
<feature type="region of interest" description="Disordered" evidence="3">
    <location>
        <begin position="1"/>
        <end position="123"/>
    </location>
</feature>
<feature type="domain" description="Nephrocystin 3-like N-terminal" evidence="6">
    <location>
        <begin position="430"/>
        <end position="591"/>
    </location>
</feature>
<dbReference type="InterPro" id="IPR029058">
    <property type="entry name" value="AB_hydrolase_fold"/>
</dbReference>
<organism evidence="7 8">
    <name type="scientific">Monascus purpureus</name>
    <name type="common">Red mold</name>
    <name type="synonym">Monascus anka</name>
    <dbReference type="NCBI Taxonomy" id="5098"/>
    <lineage>
        <taxon>Eukaryota</taxon>
        <taxon>Fungi</taxon>
        <taxon>Dikarya</taxon>
        <taxon>Ascomycota</taxon>
        <taxon>Pezizomycotina</taxon>
        <taxon>Eurotiomycetes</taxon>
        <taxon>Eurotiomycetidae</taxon>
        <taxon>Eurotiales</taxon>
        <taxon>Aspergillaceae</taxon>
        <taxon>Monascus</taxon>
    </lineage>
</organism>
<evidence type="ECO:0000259" key="5">
    <source>
        <dbReference type="Pfam" id="PF22939"/>
    </source>
</evidence>
<dbReference type="OrthoDB" id="194358at2759"/>
<dbReference type="Gene3D" id="3.40.50.1820">
    <property type="entry name" value="alpha/beta hydrolase"/>
    <property type="match status" value="1"/>
</dbReference>
<gene>
    <name evidence="7" type="ORF">MPDQ_005411</name>
</gene>
<proteinExistence type="predicted"/>
<evidence type="ECO:0000256" key="3">
    <source>
        <dbReference type="SAM" id="MobiDB-lite"/>
    </source>
</evidence>
<dbReference type="EMBL" id="VIFY01000038">
    <property type="protein sequence ID" value="TQB73932.1"/>
    <property type="molecule type" value="Genomic_DNA"/>
</dbReference>
<dbReference type="InterPro" id="IPR054471">
    <property type="entry name" value="GPIID_WHD"/>
</dbReference>
<accession>A0A507QYY1</accession>
<dbReference type="InterPro" id="IPR001680">
    <property type="entry name" value="WD40_rpt"/>
</dbReference>
<dbReference type="Pfam" id="PF12697">
    <property type="entry name" value="Abhydrolase_6"/>
    <property type="match status" value="1"/>
</dbReference>
<dbReference type="PROSITE" id="PS50082">
    <property type="entry name" value="WD_REPEATS_2"/>
    <property type="match status" value="1"/>
</dbReference>
<feature type="domain" description="GPI inositol-deacylase winged helix" evidence="5">
    <location>
        <begin position="705"/>
        <end position="780"/>
    </location>
</feature>
<sequence length="1643" mass="180616">MGKQKQKSSSNGSSRLELPNVDGSDARSHTTASTTSRNRSRFFSWLRSRLRSRRQTPSGQRDGDPALHSLAPPLKCPSTPSLQLPPDAPVPSHSPPLPPDREPPVQAHVEQPPVQSRRQSRRQLGLRVIHQPGDTPVADIIFIHGLGGDSTLTWCEDGDEALFWPGQWLPLEPGMRDCRILSFGYDAGRERDAIESLYGVLDFAAALLQELEFGQDAHGEALRISNAPVVFVAHSMGGLIAKATYLLGQSDDHYEGIIDAIKGMVFMATPHRGATELSNLLRATFHLPTDAVAEFTAGSPTIDDINKQFRYALAKLRVASFYETRPTAIGADESLVLSKDSATLGYEEEDAMGLDADHNGICKYASPDDSNYASVRNALIALVADLLPKANDNLVTTVETDDPATIEKFLCVPPTFQHDVSFFLALWCKGTCSWILDSRAVREWLGIGNDPPVIHFRSPAASGKSVMCAYLADHLRSMGCSVQYFFFETGDQNRRSVSVFLRAMAAQLAADEPAFRDTLLDMIRSGFGLPSLSSVDVFTALFMVAAASIQFTRPLFWIVDAVDESESPRAVLGYLAKLQEALPSLRIFFTSQGAVDFAGQDMRIVTLPSARMDGTRAANFSDIMLYIGHRLGTTSGDIALKERASDAILRRAQGNFLWVRLVLDEILACDTDEAAEQALQTLPRDLTEAYRRMELAILDSPNPEDKELAQRVLQWVLCARYSMTLDELLQALHMETVDLGEAITRICAHFVAVTPSGHVRLIHQSAREYVTRSAASEVAVNLVRSHSLLFQSAVDALCSPELQWVNLAQQNLPSSDPFLIYAATSWTYHLQRSGDMDDAKLDLLSGFFRGPSVLVWIHILTLAGQVELLVKAAQDLLACVESARQTNVSSNQMFHRLADLEYLDEWSVDLVKIVSKFGGRLRTNPSAIYGLVAPFCPSNSVLHRQFHKGSSSDVMIFGLSERDWSDRLASTSLPRGEQGIKIGCSAQHVAVLGASGTVYLWDSNDSGQTCVLDHGETVTAMSFSRRGDKMLTFGLRTSKLWSVPSGQLLLAIENPTDRPALAMAFQETDDSVLVVCTDRLIHHLDLAGSPAAWSVFSQELLQERFEIGGTPITPPHCVAFNRNATQLGVSYRGFPLSVWDLGEMRCIARCKRPPRPPAASSPKQSSWTAVDKFTWNPVAGHIIGLYKDGTVFKWHPMTRDYQEAPSVDSEIAASPDGRFFITSNSEGTVRVWSFDLFSVIYQLSSGDAIRELSFAPDSRRFYDIRGSSSLNLWQPNSLLHFHEIFASFADTSGEDHGSAFISHVSEAHSASYEAVSVICTAGRGSTLYAVGSEGGRLTLFDTMLGKIGELIHFSHFTGFACVALSEDSGYIASADLAGEIEVGYLGSSAEPSAQYHPKAKPAIEKNVSGVHQLLFNHDATLLLVVSELDAHICSVDEGTLESQRSLVSGLRKWVNHPFDPDVLLSFGAEQVTAYRWTDLSEIESWSYMFDEHSHALADLTLTETLPYVKNATVTQDGQNVLLQRTEAGCEDSLLVIDLSALPSVNAHISLLPTKRVPGKVSAKAKIPLGLRRGQDLVFLDDQLWVCTYALDGSEPDIQRHYFIPQDWASMESFRQCRMLEDSTLLSPREDEVAVIISELGSAL</sequence>
<comment type="caution">
    <text evidence="7">The sequence shown here is derived from an EMBL/GenBank/DDBJ whole genome shotgun (WGS) entry which is preliminary data.</text>
</comment>
<dbReference type="SUPFAM" id="SSF101908">
    <property type="entry name" value="Putative isomerase YbhE"/>
    <property type="match status" value="1"/>
</dbReference>
<feature type="repeat" description="WD" evidence="2">
    <location>
        <begin position="1211"/>
        <end position="1235"/>
    </location>
</feature>
<dbReference type="Gene3D" id="2.130.10.10">
    <property type="entry name" value="YVTN repeat-like/Quinoprotein amine dehydrogenase"/>
    <property type="match status" value="3"/>
</dbReference>
<evidence type="ECO:0000259" key="6">
    <source>
        <dbReference type="Pfam" id="PF24883"/>
    </source>
</evidence>
<feature type="compositionally biased region" description="Low complexity" evidence="3">
    <location>
        <begin position="29"/>
        <end position="47"/>
    </location>
</feature>
<evidence type="ECO:0000256" key="1">
    <source>
        <dbReference type="ARBA" id="ARBA00022737"/>
    </source>
</evidence>
<evidence type="ECO:0000259" key="4">
    <source>
        <dbReference type="Pfam" id="PF12697"/>
    </source>
</evidence>